<feature type="transmembrane region" description="Helical" evidence="3">
    <location>
        <begin position="332"/>
        <end position="353"/>
    </location>
</feature>
<feature type="transmembrane region" description="Helical" evidence="3">
    <location>
        <begin position="452"/>
        <end position="470"/>
    </location>
</feature>
<keyword evidence="3" id="KW-0472">Membrane</keyword>
<sequence length="517" mass="51900">MSPDGPLSAYRRHVREAPQAVASVQVAGDGSALADSPVPAASAWAALAVLVVAVLAVRRIHRREAVARRRSTSVTEPPSGPGVLSGAAAGSGTADVAAVWESPDPRDEALVIAFVIALGVAMVDSGASVTQVTATLRRVAAVNGVPEIAIAVLPTALFVSMPGAESVQTAIAPAGDSLRLDQVGAVFAVVDDAEAALIGPQAGLAALVAAGARPAPYAPWLRLAGYPLLAAGLILIVRGTWWEMLTAVVLATGAGTLQLHRSEVPAAYRVFLPVATAFGCSLSVFLLIRAGADIGVFAPLLAVLVTFLPGAQLTTAVIELATGQMVAGVGRLAHGLMTLTLLAIGIVTASQLVGVPAHSLPEPSLDGFGVLSPWLGVLVFGAGVVLTSSVELPMARWVVSILLVAYAGQVVGGTLLGEDLSAFTGALVMTPLAMLVAELPTGPPTLVTFMPAFWLLVPGAAGLAGVAKYLGDQRADGVTSLLAAGGSMLGIAFGVLLGLAVGAFLGLGSGVSMRAAP</sequence>
<keyword evidence="3" id="KW-0812">Transmembrane</keyword>
<feature type="transmembrane region" description="Helical" evidence="3">
    <location>
        <begin position="228"/>
        <end position="254"/>
    </location>
</feature>
<feature type="transmembrane region" description="Helical" evidence="3">
    <location>
        <begin position="373"/>
        <end position="390"/>
    </location>
</feature>
<dbReference type="Pfam" id="PF06738">
    <property type="entry name" value="ThrE"/>
    <property type="match status" value="1"/>
</dbReference>
<feature type="transmembrane region" description="Helical" evidence="3">
    <location>
        <begin position="41"/>
        <end position="60"/>
    </location>
</feature>
<proteinExistence type="inferred from homology"/>
<dbReference type="InterPro" id="IPR051361">
    <property type="entry name" value="ThrE/Ser_Exporter"/>
</dbReference>
<feature type="transmembrane region" description="Helical" evidence="3">
    <location>
        <begin position="482"/>
        <end position="507"/>
    </location>
</feature>
<evidence type="ECO:0000256" key="1">
    <source>
        <dbReference type="ARBA" id="ARBA00034125"/>
    </source>
</evidence>
<keyword evidence="3" id="KW-1133">Transmembrane helix</keyword>
<name>A0ABX4QZW8_9ACTN</name>
<dbReference type="InterPro" id="IPR010619">
    <property type="entry name" value="ThrE-like_N"/>
</dbReference>
<keyword evidence="6" id="KW-1185">Reference proteome</keyword>
<protein>
    <recommendedName>
        <fullName evidence="4">Threonine/serine exporter-like N-terminal domain-containing protein</fullName>
    </recommendedName>
</protein>
<evidence type="ECO:0000313" key="6">
    <source>
        <dbReference type="Proteomes" id="UP000233565"/>
    </source>
</evidence>
<dbReference type="PANTHER" id="PTHR31082:SF4">
    <property type="entry name" value="PHEROMONE-REGULATED MEMBRANE PROTEIN 10"/>
    <property type="match status" value="1"/>
</dbReference>
<accession>A0ABX4QZW8</accession>
<feature type="transmembrane region" description="Helical" evidence="3">
    <location>
        <begin position="266"/>
        <end position="288"/>
    </location>
</feature>
<reference evidence="5 6" key="1">
    <citation type="submission" date="2017-12" db="EMBL/GenBank/DDBJ databases">
        <title>Pharmacopeia of the Arctic Ocean.</title>
        <authorList>
            <person name="Collins E."/>
            <person name="Ducluzeau A.-L."/>
        </authorList>
    </citation>
    <scope>NUCLEOTIDE SEQUENCE [LARGE SCALE GENOMIC DNA]</scope>
    <source>
        <strain evidence="5 6">DSM 23325</strain>
    </source>
</reference>
<dbReference type="PANTHER" id="PTHR31082">
    <property type="entry name" value="PHEROMONE-REGULATED MEMBRANE PROTEIN 10"/>
    <property type="match status" value="1"/>
</dbReference>
<feature type="transmembrane region" description="Helical" evidence="3">
    <location>
        <begin position="294"/>
        <end position="320"/>
    </location>
</feature>
<gene>
    <name evidence="5" type="ORF">CXG46_06240</name>
</gene>
<evidence type="ECO:0000259" key="4">
    <source>
        <dbReference type="Pfam" id="PF06738"/>
    </source>
</evidence>
<comment type="caution">
    <text evidence="5">The sequence shown here is derived from an EMBL/GenBank/DDBJ whole genome shotgun (WGS) entry which is preliminary data.</text>
</comment>
<feature type="region of interest" description="Disordered" evidence="2">
    <location>
        <begin position="66"/>
        <end position="89"/>
    </location>
</feature>
<dbReference type="Proteomes" id="UP000233565">
    <property type="component" value="Unassembled WGS sequence"/>
</dbReference>
<evidence type="ECO:0000256" key="2">
    <source>
        <dbReference type="SAM" id="MobiDB-lite"/>
    </source>
</evidence>
<feature type="transmembrane region" description="Helical" evidence="3">
    <location>
        <begin position="109"/>
        <end position="129"/>
    </location>
</feature>
<evidence type="ECO:0000256" key="3">
    <source>
        <dbReference type="SAM" id="Phobius"/>
    </source>
</evidence>
<dbReference type="EMBL" id="PJBV01000012">
    <property type="protein sequence ID" value="PKH42849.1"/>
    <property type="molecule type" value="Genomic_DNA"/>
</dbReference>
<feature type="domain" description="Threonine/serine exporter-like N-terminal" evidence="4">
    <location>
        <begin position="114"/>
        <end position="352"/>
    </location>
</feature>
<feature type="transmembrane region" description="Helical" evidence="3">
    <location>
        <begin position="397"/>
        <end position="416"/>
    </location>
</feature>
<organism evidence="5 6">
    <name type="scientific">Nocardioides alpinus</name>
    <dbReference type="NCBI Taxonomy" id="748909"/>
    <lineage>
        <taxon>Bacteria</taxon>
        <taxon>Bacillati</taxon>
        <taxon>Actinomycetota</taxon>
        <taxon>Actinomycetes</taxon>
        <taxon>Propionibacteriales</taxon>
        <taxon>Nocardioidaceae</taxon>
        <taxon>Nocardioides</taxon>
    </lineage>
</organism>
<comment type="similarity">
    <text evidence="1">Belongs to the ThrE exporter (TC 2.A.79) family.</text>
</comment>
<evidence type="ECO:0000313" key="5">
    <source>
        <dbReference type="EMBL" id="PKH42849.1"/>
    </source>
</evidence>